<dbReference type="Gene3D" id="3.40.50.2000">
    <property type="entry name" value="Glycogen Phosphorylase B"/>
    <property type="match status" value="2"/>
</dbReference>
<dbReference type="GO" id="GO:1901135">
    <property type="term" value="P:carbohydrate derivative metabolic process"/>
    <property type="evidence" value="ECO:0007669"/>
    <property type="project" value="UniProtKB-ARBA"/>
</dbReference>
<dbReference type="GO" id="GO:0016757">
    <property type="term" value="F:glycosyltransferase activity"/>
    <property type="evidence" value="ECO:0007669"/>
    <property type="project" value="InterPro"/>
</dbReference>
<dbReference type="PANTHER" id="PTHR12526">
    <property type="entry name" value="GLYCOSYLTRANSFERASE"/>
    <property type="match status" value="1"/>
</dbReference>
<evidence type="ECO:0000259" key="1">
    <source>
        <dbReference type="Pfam" id="PF00534"/>
    </source>
</evidence>
<feature type="domain" description="Glycosyltransferase subfamily 4-like N-terminal" evidence="2">
    <location>
        <begin position="16"/>
        <end position="134"/>
    </location>
</feature>
<sequence>MKSRLSVSLVLRWEMKVLFFVNAAWYFDLHWLDRAKSLIDEGHEVHVVTSVTDEAIRESIESHGITCWSIEIPRFSKNPILNIKILLAFRQKLKEIKPDLVHLITIKPILLGGALLRFTQIPFVVSFVGLGRMFNNTHRVTDTFLKRTITTFYSAILSKNKNTRAIFEHIDDYKTLSQYVDFLDDQVHIIDGAGIDIEKYKYQPEYKDKELNILFASRMLWSKGLGVLVDAVELVKQRGIAVNLKVAGIIDSNDPDKIDASVISSWNEERKIQWLGTRKDVENLIRDSNLVILPTRYAEGVPRIILEACSMGRACIVSNVPGCKSVIQDGVNGLVLKTGTATELADYIEKLAVNETLRRSYGLISSNIIKQRFAKDIVIERTIFVYESLLRSHTV</sequence>
<organism evidence="3">
    <name type="scientific">Plesiomonas shigelloides</name>
    <name type="common">Aeromonas shigelloides</name>
    <dbReference type="NCBI Taxonomy" id="703"/>
    <lineage>
        <taxon>Bacteria</taxon>
        <taxon>Pseudomonadati</taxon>
        <taxon>Pseudomonadota</taxon>
        <taxon>Gammaproteobacteria</taxon>
        <taxon>Enterobacterales</taxon>
        <taxon>Enterobacteriaceae</taxon>
        <taxon>Plesiomonas</taxon>
    </lineage>
</organism>
<name>A0A4D6U7D6_PLESH</name>
<protein>
    <submittedName>
        <fullName evidence="3">Glycosyltransferase family 1 protein</fullName>
    </submittedName>
</protein>
<dbReference type="InterPro" id="IPR028098">
    <property type="entry name" value="Glyco_trans_4-like_N"/>
</dbReference>
<dbReference type="EMBL" id="MK551181">
    <property type="protein sequence ID" value="QCH03158.1"/>
    <property type="molecule type" value="Genomic_DNA"/>
</dbReference>
<accession>A0A4D6U7D6</accession>
<proteinExistence type="predicted"/>
<evidence type="ECO:0000313" key="3">
    <source>
        <dbReference type="EMBL" id="QCH03158.1"/>
    </source>
</evidence>
<feature type="domain" description="Glycosyl transferase family 1" evidence="1">
    <location>
        <begin position="197"/>
        <end position="361"/>
    </location>
</feature>
<dbReference type="SUPFAM" id="SSF53756">
    <property type="entry name" value="UDP-Glycosyltransferase/glycogen phosphorylase"/>
    <property type="match status" value="1"/>
</dbReference>
<evidence type="ECO:0000259" key="2">
    <source>
        <dbReference type="Pfam" id="PF13477"/>
    </source>
</evidence>
<dbReference type="Pfam" id="PF00534">
    <property type="entry name" value="Glycos_transf_1"/>
    <property type="match status" value="1"/>
</dbReference>
<dbReference type="InterPro" id="IPR001296">
    <property type="entry name" value="Glyco_trans_1"/>
</dbReference>
<dbReference type="CDD" id="cd03808">
    <property type="entry name" value="GT4_CapM-like"/>
    <property type="match status" value="1"/>
</dbReference>
<keyword evidence="3" id="KW-0808">Transferase</keyword>
<dbReference type="Pfam" id="PF13477">
    <property type="entry name" value="Glyco_trans_4_2"/>
    <property type="match status" value="1"/>
</dbReference>
<dbReference type="PANTHER" id="PTHR12526:SF638">
    <property type="entry name" value="SPORE COAT PROTEIN SA"/>
    <property type="match status" value="1"/>
</dbReference>
<dbReference type="AlphaFoldDB" id="A0A4D6U7D6"/>
<gene>
    <name evidence="3" type="primary">wbbO</name>
</gene>
<reference evidence="3" key="1">
    <citation type="journal article" date="2019" name="Front. Microbiol.">
        <title>O-Antigen Gene Clusters of Plesiomonas shigelloides Serogroups and Its Application in Development of a Molecular Serotyping Scheme.</title>
        <authorList>
            <person name="Xi D."/>
            <person name="Wang X."/>
            <person name="Ning K."/>
            <person name="Liu Q."/>
            <person name="Jing F."/>
            <person name="Guo X."/>
            <person name="Cao B."/>
        </authorList>
    </citation>
    <scope>NUCLEOTIDE SEQUENCE</scope>
    <source>
        <strain evidence="3">O12H35</strain>
    </source>
</reference>